<accession>A0A8J5MGG2</accession>
<comment type="caution">
    <text evidence="2">The sequence shown here is derived from an EMBL/GenBank/DDBJ whole genome shotgun (WGS) entry which is preliminary data.</text>
</comment>
<dbReference type="InterPro" id="IPR054113">
    <property type="entry name" value="ORC6_cyclin-like_2nd"/>
</dbReference>
<dbReference type="GO" id="GO:0005664">
    <property type="term" value="C:nuclear origin of replication recognition complex"/>
    <property type="evidence" value="ECO:0007669"/>
    <property type="project" value="InterPro"/>
</dbReference>
<name>A0A8J5MGG2_9STRA</name>
<feature type="domain" description="ORC6 second cyclin-like" evidence="1">
    <location>
        <begin position="96"/>
        <end position="191"/>
    </location>
</feature>
<organism evidence="2 3">
    <name type="scientific">Phytophthora aleatoria</name>
    <dbReference type="NCBI Taxonomy" id="2496075"/>
    <lineage>
        <taxon>Eukaryota</taxon>
        <taxon>Sar</taxon>
        <taxon>Stramenopiles</taxon>
        <taxon>Oomycota</taxon>
        <taxon>Peronosporomycetes</taxon>
        <taxon>Peronosporales</taxon>
        <taxon>Peronosporaceae</taxon>
        <taxon>Phytophthora</taxon>
    </lineage>
</organism>
<sequence>MDVKTIAAKYGGLPARVVARAEENWRVTSAKKSAGLDPFAGPVACILVAARALEEPVDKKRLAKCAGANSRLVEPTVRKVVDAVGVRTVVKTSPAALCIKFGCEALTEIVHRVLDEYRAYLAKVAAANRRKRSKHPLGPAVATMNGQDPVFAAACLFAVSKQAKINVNQDRLLEAVCGNVKEFDAIVSSIEASLSGAIMDRKKRHSLAGERAARKLTEQYRLEQLKEEEQYAEWRAMALEFMRNKKEKEAARNSDAHVEKPQS</sequence>
<dbReference type="PANTHER" id="PTHR13394:SF0">
    <property type="entry name" value="ORIGIN RECOGNITION COMPLEX SUBUNIT 6"/>
    <property type="match status" value="1"/>
</dbReference>
<evidence type="ECO:0000259" key="1">
    <source>
        <dbReference type="Pfam" id="PF21913"/>
    </source>
</evidence>
<dbReference type="Pfam" id="PF21913">
    <property type="entry name" value="ORC6_2nd"/>
    <property type="match status" value="1"/>
</dbReference>
<reference evidence="2" key="1">
    <citation type="submission" date="2021-01" db="EMBL/GenBank/DDBJ databases">
        <title>Phytophthora aleatoria, a newly-described species from Pinus radiata is distinct from Phytophthora cactorum isolates based on comparative genomics.</title>
        <authorList>
            <person name="Mcdougal R."/>
            <person name="Panda P."/>
            <person name="Williams N."/>
            <person name="Studholme D.J."/>
        </authorList>
    </citation>
    <scope>NUCLEOTIDE SEQUENCE</scope>
    <source>
        <strain evidence="2">NZFS 4037</strain>
    </source>
</reference>
<dbReference type="GO" id="GO:0006270">
    <property type="term" value="P:DNA replication initiation"/>
    <property type="evidence" value="ECO:0007669"/>
    <property type="project" value="TreeGrafter"/>
</dbReference>
<dbReference type="InterPro" id="IPR020529">
    <property type="entry name" value="ORC6_met/pln"/>
</dbReference>
<dbReference type="Proteomes" id="UP000709295">
    <property type="component" value="Unassembled WGS sequence"/>
</dbReference>
<dbReference type="EMBL" id="JAENGY010000337">
    <property type="protein sequence ID" value="KAG6965451.1"/>
    <property type="molecule type" value="Genomic_DNA"/>
</dbReference>
<evidence type="ECO:0000313" key="2">
    <source>
        <dbReference type="EMBL" id="KAG6965451.1"/>
    </source>
</evidence>
<proteinExistence type="predicted"/>
<gene>
    <name evidence="2" type="ORF">JG688_00007174</name>
</gene>
<protein>
    <recommendedName>
        <fullName evidence="1">ORC6 second cyclin-like domain-containing protein</fullName>
    </recommendedName>
</protein>
<keyword evidence="3" id="KW-1185">Reference proteome</keyword>
<dbReference type="FunFam" id="1.10.472.10:FF:000456">
    <property type="entry name" value="Origin recognition complex subunit 6"/>
    <property type="match status" value="1"/>
</dbReference>
<evidence type="ECO:0000313" key="3">
    <source>
        <dbReference type="Proteomes" id="UP000709295"/>
    </source>
</evidence>
<dbReference type="PANTHER" id="PTHR13394">
    <property type="entry name" value="ORIGIN RECOGNITION COMPLEX SUBUNIT 6"/>
    <property type="match status" value="1"/>
</dbReference>
<dbReference type="AlphaFoldDB" id="A0A8J5MGG2"/>